<organism evidence="1 2">
    <name type="scientific">Limosilactobacillus reuteri</name>
    <name type="common">Lactobacillus reuteri</name>
    <dbReference type="NCBI Taxonomy" id="1598"/>
    <lineage>
        <taxon>Bacteria</taxon>
        <taxon>Bacillati</taxon>
        <taxon>Bacillota</taxon>
        <taxon>Bacilli</taxon>
        <taxon>Lactobacillales</taxon>
        <taxon>Lactobacillaceae</taxon>
        <taxon>Limosilactobacillus</taxon>
    </lineage>
</organism>
<gene>
    <name evidence="1" type="primary">prdD</name>
    <name evidence="1" type="ORF">DKZ23_01655</name>
</gene>
<comment type="caution">
    <text evidence="1">The sequence shown here is derived from an EMBL/GenBank/DDBJ whole genome shotgun (WGS) entry which is preliminary data.</text>
</comment>
<dbReference type="Proteomes" id="UP000245866">
    <property type="component" value="Unassembled WGS sequence"/>
</dbReference>
<reference evidence="1 2" key="1">
    <citation type="journal article" date="2018" name="Front. Microbiol.">
        <title>Comparative Genomics of the Herbivore Gut Symbiont Lactobacillus reuteri Reveals Genetic Diversity and Lifestyle Adaptation.</title>
        <authorList>
            <person name="Zhao J."/>
        </authorList>
    </citation>
    <scope>NUCLEOTIDE SEQUENCE [LARGE SCALE GENOMIC DNA]</scope>
    <source>
        <strain evidence="1 2">LR12</strain>
    </source>
</reference>
<dbReference type="AlphaFoldDB" id="A0A317GJT4"/>
<name>A0A317GJT4_LIMRT</name>
<dbReference type="InterPro" id="IPR031000">
    <property type="entry name" value="D_pro_red_PrdD"/>
</dbReference>
<dbReference type="NCBIfam" id="TIGR04482">
    <property type="entry name" value="D_pro_red_PrdD"/>
    <property type="match status" value="1"/>
</dbReference>
<protein>
    <submittedName>
        <fullName evidence="1">Proline reductase cluster protein PrdD</fullName>
    </submittedName>
</protein>
<proteinExistence type="predicted"/>
<dbReference type="EMBL" id="QGHS01000010">
    <property type="protein sequence ID" value="PWT49013.1"/>
    <property type="molecule type" value="Genomic_DNA"/>
</dbReference>
<dbReference type="RefSeq" id="WP_134906724.1">
    <property type="nucleotide sequence ID" value="NZ_JAJAOX010000002.1"/>
</dbReference>
<accession>A0A317GJT4</accession>
<evidence type="ECO:0000313" key="1">
    <source>
        <dbReference type="EMBL" id="PWT49013.1"/>
    </source>
</evidence>
<sequence length="248" mass="27522">MMEDTLKINAFNVRTVTFGEGYFYNAGHLIIPKEINAKLPSYYDSVKIRIIQPHKLEVPVNSIMDVVPISTKVLGSLGTGLTHTLTGVEMIITGADITGTQLHDFGSSDGILKDQIKLGMAGTPSKDDYIISFDILLSTNYQYNRKLFTDIFMLADSYLQPIRKIMKMFDGREASETHEYINYPNKDKGKTNVAIVKQVAGQGAMYDNLLFPTEPSGMVGGESIIDMDNFPVLLTPNEYRDGAIHALV</sequence>
<evidence type="ECO:0000313" key="2">
    <source>
        <dbReference type="Proteomes" id="UP000245866"/>
    </source>
</evidence>